<dbReference type="InterPro" id="IPR012373">
    <property type="entry name" value="Ferrdict_sens_TM"/>
</dbReference>
<dbReference type="Pfam" id="PF16344">
    <property type="entry name" value="FecR_C"/>
    <property type="match status" value="1"/>
</dbReference>
<dbReference type="Pfam" id="PF04773">
    <property type="entry name" value="FecR"/>
    <property type="match status" value="1"/>
</dbReference>
<dbReference type="PANTHER" id="PTHR30273">
    <property type="entry name" value="PERIPLASMIC SIGNAL SENSOR AND SIGMA FACTOR ACTIVATOR FECR-RELATED"/>
    <property type="match status" value="1"/>
</dbReference>
<dbReference type="EMBL" id="QEAS01000023">
    <property type="protein sequence ID" value="PWG78584.1"/>
    <property type="molecule type" value="Genomic_DNA"/>
</dbReference>
<sequence length="372" mass="41557">MENQQATELLEKYEKGLCTPQERAIVETWFTKELAKHNLVSADIDYESKEAEIYRNLPHSAKYRHLRPRLIAAVAASVLILLTAGFYFFTTYTTRQEQERAIAQLKPGSDKAILTLSDGKKIVLNDSGNGTLSEKKNVRIIKNKSGDITFQNTGSGTPGQEAASNTLSIPRGGQWHIVLADGTHVWLNSASSLTFPDVFNGARREVFLSGEASFEVAADKQHPFIVHSRLQETEVLGTHFNINSYIDEPFVVTTVMSGKVRVSGGRGSLVLNPDQQCLSSGETFHSRTVKAEDAVAWRHNLFQFSGADIYTVMRQFARWYDVDVEFRGRFQKNQFTGRISRGVAASEVFGMLRRYGITVKVENRKVIVSGAE</sequence>
<reference evidence="4 5" key="1">
    <citation type="submission" date="2018-04" db="EMBL/GenBank/DDBJ databases">
        <title>Pedobacter chongqingensis sp. nov., isolated from a rottenly hemp rope.</title>
        <authorList>
            <person name="Cai Y."/>
        </authorList>
    </citation>
    <scope>NUCLEOTIDE SEQUENCE [LARGE SCALE GENOMIC DNA]</scope>
    <source>
        <strain evidence="4 5">FJ4-8</strain>
    </source>
</reference>
<proteinExistence type="predicted"/>
<dbReference type="RefSeq" id="WP_109417909.1">
    <property type="nucleotide sequence ID" value="NZ_QEAS01000023.1"/>
</dbReference>
<feature type="domain" description="FecR protein" evidence="2">
    <location>
        <begin position="166"/>
        <end position="261"/>
    </location>
</feature>
<dbReference type="OrthoDB" id="1099963at2"/>
<gene>
    <name evidence="4" type="ORF">DDR33_21720</name>
</gene>
<feature type="transmembrane region" description="Helical" evidence="1">
    <location>
        <begin position="70"/>
        <end position="89"/>
    </location>
</feature>
<dbReference type="PIRSF" id="PIRSF018266">
    <property type="entry name" value="FecR"/>
    <property type="match status" value="1"/>
</dbReference>
<dbReference type="Gene3D" id="2.60.120.1440">
    <property type="match status" value="1"/>
</dbReference>
<dbReference type="GO" id="GO:0016989">
    <property type="term" value="F:sigma factor antagonist activity"/>
    <property type="evidence" value="ECO:0007669"/>
    <property type="project" value="TreeGrafter"/>
</dbReference>
<keyword evidence="5" id="KW-1185">Reference proteome</keyword>
<evidence type="ECO:0000259" key="2">
    <source>
        <dbReference type="Pfam" id="PF04773"/>
    </source>
</evidence>
<dbReference type="AlphaFoldDB" id="A0A2U2PBA5"/>
<dbReference type="PANTHER" id="PTHR30273:SF2">
    <property type="entry name" value="PROTEIN FECR"/>
    <property type="match status" value="1"/>
</dbReference>
<keyword evidence="1" id="KW-0812">Transmembrane</keyword>
<comment type="caution">
    <text evidence="4">The sequence shown here is derived from an EMBL/GenBank/DDBJ whole genome shotgun (WGS) entry which is preliminary data.</text>
</comment>
<name>A0A2U2PBA5_9SPHI</name>
<accession>A0A2U2PBA5</accession>
<feature type="domain" description="Protein FecR C-terminal" evidence="3">
    <location>
        <begin position="302"/>
        <end position="368"/>
    </location>
</feature>
<protein>
    <submittedName>
        <fullName evidence="4">Anti-sigma factor</fullName>
    </submittedName>
</protein>
<keyword evidence="1" id="KW-1133">Transmembrane helix</keyword>
<dbReference type="InterPro" id="IPR032508">
    <property type="entry name" value="FecR_C"/>
</dbReference>
<evidence type="ECO:0000256" key="1">
    <source>
        <dbReference type="SAM" id="Phobius"/>
    </source>
</evidence>
<evidence type="ECO:0000313" key="5">
    <source>
        <dbReference type="Proteomes" id="UP000245647"/>
    </source>
</evidence>
<evidence type="ECO:0000313" key="4">
    <source>
        <dbReference type="EMBL" id="PWG78584.1"/>
    </source>
</evidence>
<dbReference type="Gene3D" id="3.55.50.30">
    <property type="match status" value="1"/>
</dbReference>
<keyword evidence="1" id="KW-0472">Membrane</keyword>
<organism evidence="4 5">
    <name type="scientific">Pararcticibacter amylolyticus</name>
    <dbReference type="NCBI Taxonomy" id="2173175"/>
    <lineage>
        <taxon>Bacteria</taxon>
        <taxon>Pseudomonadati</taxon>
        <taxon>Bacteroidota</taxon>
        <taxon>Sphingobacteriia</taxon>
        <taxon>Sphingobacteriales</taxon>
        <taxon>Sphingobacteriaceae</taxon>
        <taxon>Pararcticibacter</taxon>
    </lineage>
</organism>
<dbReference type="Proteomes" id="UP000245647">
    <property type="component" value="Unassembled WGS sequence"/>
</dbReference>
<evidence type="ECO:0000259" key="3">
    <source>
        <dbReference type="Pfam" id="PF16344"/>
    </source>
</evidence>
<dbReference type="InterPro" id="IPR006860">
    <property type="entry name" value="FecR"/>
</dbReference>